<dbReference type="SUPFAM" id="SSF48557">
    <property type="entry name" value="L-aspartase-like"/>
    <property type="match status" value="1"/>
</dbReference>
<name>A0ABN1RWV9_9ACTN</name>
<dbReference type="InterPro" id="IPR000362">
    <property type="entry name" value="Fumarate_lyase_fam"/>
</dbReference>
<dbReference type="InterPro" id="IPR029419">
    <property type="entry name" value="Arg_succ_lyase_C"/>
</dbReference>
<proteinExistence type="inferred from homology"/>
<dbReference type="Gene3D" id="1.10.275.10">
    <property type="entry name" value="Fumarase/aspartase (N-terminal domain)"/>
    <property type="match status" value="1"/>
</dbReference>
<keyword evidence="5 6" id="KW-0456">Lyase</keyword>
<dbReference type="Proteomes" id="UP001500665">
    <property type="component" value="Unassembled WGS sequence"/>
</dbReference>
<dbReference type="Gene3D" id="1.10.40.30">
    <property type="entry name" value="Fumarase/aspartase (C-terminal domain)"/>
    <property type="match status" value="1"/>
</dbReference>
<dbReference type="PANTHER" id="PTHR43814:SF1">
    <property type="entry name" value="ARGININOSUCCINATE LYASE"/>
    <property type="match status" value="1"/>
</dbReference>
<dbReference type="PROSITE" id="PS00163">
    <property type="entry name" value="FUMARATE_LYASES"/>
    <property type="match status" value="1"/>
</dbReference>
<dbReference type="InterPro" id="IPR024083">
    <property type="entry name" value="Fumarase/histidase_N"/>
</dbReference>
<evidence type="ECO:0000313" key="10">
    <source>
        <dbReference type="Proteomes" id="UP001500665"/>
    </source>
</evidence>
<gene>
    <name evidence="6 9" type="primary">argH</name>
    <name evidence="9" type="ORF">GCM10009550_69580</name>
</gene>
<protein>
    <recommendedName>
        <fullName evidence="2 6">Argininosuccinate lyase</fullName>
        <shortName evidence="6">ASAL</shortName>
        <ecNumber evidence="2 6">4.3.2.1</ecNumber>
    </recommendedName>
    <alternativeName>
        <fullName evidence="6">Arginosuccinase</fullName>
    </alternativeName>
</protein>
<evidence type="ECO:0000313" key="9">
    <source>
        <dbReference type="EMBL" id="GAA0966716.1"/>
    </source>
</evidence>
<keyword evidence="6" id="KW-0963">Cytoplasm</keyword>
<dbReference type="Pfam" id="PF14698">
    <property type="entry name" value="ASL_C2"/>
    <property type="match status" value="1"/>
</dbReference>
<sequence>MSKAPTRLWGGRFEGGPSDALARLSVSVQFDWRLAPYDLMGSRAHARVLNRAGLLDDDELARMLGAIDDLEQACASGEFRPTVADEDVHTALERGLLERLGTLGGKLRAGRSRNDQVATDLRLYLRDHVRRIVSRLVELQTALIGQAEANMGVACPGMTHLQHAQPVLFSHQLLAHVHAISRDIERFQDWDKRAAISPLGSGALAGSSLPLDPQAVAEELGFTAAAANSMDAVSDRDFVAEFLFAAALAGVHLSRLGEEVCLWASQEFRWIEMDDTYATGSSIMPQKKNPDVAELARGKAGRIIGSLVGLLTTLKGLPLTYNRDLQEDKEGAFDAVETLLLVLPAMSGLIATMRVNTERLEELAPQGFALATDLAELLVRRGVVFRDAHEVVGHLVVWCQVNDKDFGDLTDAELAKVSPHLTPDVREVLNVPGAIASRKAHGGTAPERVQEQIDDLRSSADAAAAWASES</sequence>
<dbReference type="EC" id="4.3.2.1" evidence="2 6"/>
<dbReference type="InterPro" id="IPR009049">
    <property type="entry name" value="Argininosuccinate_lyase"/>
</dbReference>
<dbReference type="NCBIfam" id="TIGR00838">
    <property type="entry name" value="argH"/>
    <property type="match status" value="1"/>
</dbReference>
<keyword evidence="10" id="KW-1185">Reference proteome</keyword>
<accession>A0ABN1RWV9</accession>
<dbReference type="PRINTS" id="PR00149">
    <property type="entry name" value="FUMRATELYASE"/>
</dbReference>
<feature type="domain" description="Argininosuccinate lyase C-terminal" evidence="8">
    <location>
        <begin position="368"/>
        <end position="435"/>
    </location>
</feature>
<dbReference type="CDD" id="cd01359">
    <property type="entry name" value="Argininosuccinate_lyase"/>
    <property type="match status" value="1"/>
</dbReference>
<comment type="pathway">
    <text evidence="1 6">Amino-acid biosynthesis; L-arginine biosynthesis; L-arginine from L-ornithine and carbamoyl phosphate: step 3/3.</text>
</comment>
<feature type="domain" description="Fumarate lyase N-terminal" evidence="7">
    <location>
        <begin position="12"/>
        <end position="305"/>
    </location>
</feature>
<evidence type="ECO:0000256" key="6">
    <source>
        <dbReference type="HAMAP-Rule" id="MF_00006"/>
    </source>
</evidence>
<dbReference type="InterPro" id="IPR022761">
    <property type="entry name" value="Fumarate_lyase_N"/>
</dbReference>
<organism evidence="9 10">
    <name type="scientific">Actinocorallia libanotica</name>
    <dbReference type="NCBI Taxonomy" id="46162"/>
    <lineage>
        <taxon>Bacteria</taxon>
        <taxon>Bacillati</taxon>
        <taxon>Actinomycetota</taxon>
        <taxon>Actinomycetes</taxon>
        <taxon>Streptosporangiales</taxon>
        <taxon>Thermomonosporaceae</taxon>
        <taxon>Actinocorallia</taxon>
    </lineage>
</organism>
<keyword evidence="3 6" id="KW-0055">Arginine biosynthesis</keyword>
<dbReference type="EMBL" id="BAAAHH010000046">
    <property type="protein sequence ID" value="GAA0966716.1"/>
    <property type="molecule type" value="Genomic_DNA"/>
</dbReference>
<dbReference type="RefSeq" id="WP_344246248.1">
    <property type="nucleotide sequence ID" value="NZ_BAAAHH010000046.1"/>
</dbReference>
<dbReference type="Pfam" id="PF00206">
    <property type="entry name" value="Lyase_1"/>
    <property type="match status" value="1"/>
</dbReference>
<dbReference type="InterPro" id="IPR008948">
    <property type="entry name" value="L-Aspartase-like"/>
</dbReference>
<reference evidence="9 10" key="1">
    <citation type="journal article" date="2019" name="Int. J. Syst. Evol. Microbiol.">
        <title>The Global Catalogue of Microorganisms (GCM) 10K type strain sequencing project: providing services to taxonomists for standard genome sequencing and annotation.</title>
        <authorList>
            <consortium name="The Broad Institute Genomics Platform"/>
            <consortium name="The Broad Institute Genome Sequencing Center for Infectious Disease"/>
            <person name="Wu L."/>
            <person name="Ma J."/>
        </authorList>
    </citation>
    <scope>NUCLEOTIDE SEQUENCE [LARGE SCALE GENOMIC DNA]</scope>
    <source>
        <strain evidence="9 10">JCM 10696</strain>
    </source>
</reference>
<evidence type="ECO:0000256" key="2">
    <source>
        <dbReference type="ARBA" id="ARBA00012338"/>
    </source>
</evidence>
<comment type="subcellular location">
    <subcellularLocation>
        <location evidence="6">Cytoplasm</location>
    </subcellularLocation>
</comment>
<comment type="catalytic activity">
    <reaction evidence="6">
        <text>2-(N(omega)-L-arginino)succinate = fumarate + L-arginine</text>
        <dbReference type="Rhea" id="RHEA:24020"/>
        <dbReference type="ChEBI" id="CHEBI:29806"/>
        <dbReference type="ChEBI" id="CHEBI:32682"/>
        <dbReference type="ChEBI" id="CHEBI:57472"/>
        <dbReference type="EC" id="4.3.2.1"/>
    </reaction>
</comment>
<dbReference type="GO" id="GO:0016829">
    <property type="term" value="F:lyase activity"/>
    <property type="evidence" value="ECO:0007669"/>
    <property type="project" value="UniProtKB-KW"/>
</dbReference>
<evidence type="ECO:0000256" key="3">
    <source>
        <dbReference type="ARBA" id="ARBA00022571"/>
    </source>
</evidence>
<evidence type="ECO:0000256" key="4">
    <source>
        <dbReference type="ARBA" id="ARBA00022605"/>
    </source>
</evidence>
<comment type="similarity">
    <text evidence="6">Belongs to the lyase 1 family. Argininosuccinate lyase subfamily.</text>
</comment>
<keyword evidence="4 6" id="KW-0028">Amino-acid biosynthesis</keyword>
<comment type="caution">
    <text evidence="9">The sequence shown here is derived from an EMBL/GenBank/DDBJ whole genome shotgun (WGS) entry which is preliminary data.</text>
</comment>
<dbReference type="Gene3D" id="1.20.200.10">
    <property type="entry name" value="Fumarase/aspartase (Central domain)"/>
    <property type="match status" value="1"/>
</dbReference>
<evidence type="ECO:0000256" key="5">
    <source>
        <dbReference type="ARBA" id="ARBA00023239"/>
    </source>
</evidence>
<dbReference type="HAMAP" id="MF_00006">
    <property type="entry name" value="Arg_succ_lyase"/>
    <property type="match status" value="1"/>
</dbReference>
<evidence type="ECO:0000259" key="7">
    <source>
        <dbReference type="Pfam" id="PF00206"/>
    </source>
</evidence>
<evidence type="ECO:0000259" key="8">
    <source>
        <dbReference type="Pfam" id="PF14698"/>
    </source>
</evidence>
<dbReference type="PRINTS" id="PR00145">
    <property type="entry name" value="ARGSUCLYASE"/>
</dbReference>
<evidence type="ECO:0000256" key="1">
    <source>
        <dbReference type="ARBA" id="ARBA00004941"/>
    </source>
</evidence>
<dbReference type="InterPro" id="IPR020557">
    <property type="entry name" value="Fumarate_lyase_CS"/>
</dbReference>
<dbReference type="PANTHER" id="PTHR43814">
    <property type="entry name" value="ARGININOSUCCINATE LYASE"/>
    <property type="match status" value="1"/>
</dbReference>